<dbReference type="AlphaFoldDB" id="A0A645FMT7"/>
<name>A0A645FMT7_9ZZZZ</name>
<protein>
    <submittedName>
        <fullName evidence="1">Uncharacterized protein</fullName>
    </submittedName>
</protein>
<accession>A0A645FMT7</accession>
<gene>
    <name evidence="1" type="ORF">SDC9_160834</name>
</gene>
<evidence type="ECO:0000313" key="1">
    <source>
        <dbReference type="EMBL" id="MPN13513.1"/>
    </source>
</evidence>
<sequence>MSRDHASSAVNIRSAAALDCFERLIKLRFDLPRRIERTAVSGILATGFLDAFRYIYQHWTAPPGHRQRESLRNDRFKLINLANDEVMLNDQLCDTDNIDLLKAVLPKERHGYISGNRD</sequence>
<comment type="caution">
    <text evidence="1">The sequence shown here is derived from an EMBL/GenBank/DDBJ whole genome shotgun (WGS) entry which is preliminary data.</text>
</comment>
<dbReference type="EMBL" id="VSSQ01060010">
    <property type="protein sequence ID" value="MPN13513.1"/>
    <property type="molecule type" value="Genomic_DNA"/>
</dbReference>
<reference evidence="1" key="1">
    <citation type="submission" date="2019-08" db="EMBL/GenBank/DDBJ databases">
        <authorList>
            <person name="Kucharzyk K."/>
            <person name="Murdoch R.W."/>
            <person name="Higgins S."/>
            <person name="Loffler F."/>
        </authorList>
    </citation>
    <scope>NUCLEOTIDE SEQUENCE</scope>
</reference>
<organism evidence="1">
    <name type="scientific">bioreactor metagenome</name>
    <dbReference type="NCBI Taxonomy" id="1076179"/>
    <lineage>
        <taxon>unclassified sequences</taxon>
        <taxon>metagenomes</taxon>
        <taxon>ecological metagenomes</taxon>
    </lineage>
</organism>
<proteinExistence type="predicted"/>